<evidence type="ECO:0000259" key="5">
    <source>
        <dbReference type="PROSITE" id="PS50146"/>
    </source>
</evidence>
<dbReference type="RefSeq" id="WP_026813937.1">
    <property type="nucleotide sequence ID" value="NZ_BMWP01000022.1"/>
</dbReference>
<comment type="caution">
    <text evidence="6">The sequence shown here is derived from an EMBL/GenBank/DDBJ whole genome shotgun (WGS) entry which is preliminary data.</text>
</comment>
<dbReference type="Pfam" id="PF19279">
    <property type="entry name" value="YegS_C"/>
    <property type="match status" value="1"/>
</dbReference>
<evidence type="ECO:0000313" key="6">
    <source>
        <dbReference type="EMBL" id="GGW42458.1"/>
    </source>
</evidence>
<dbReference type="Proteomes" id="UP000634668">
    <property type="component" value="Unassembled WGS sequence"/>
</dbReference>
<sequence>MKTAQLVHNPSAGKGAHGKKKLMEIVKEAGYSADYISTKNPEDWKNFNPYKADAIFLAGGDGTVHKLAERLLKTIKDKSIPIHLLPLGTANNVARTLKIPTVLEGHTLDAKRSLINFDYGRVKGSAHDGFFLESVGFGIFPQLIHEMKKYNNKELAPNEELKKAVQVLLKIVDEFESQKTTINTNGITIKGKFLLVELMNTQYMGPNIKLAPYANPSDGNFELVLIPHQNKEELKNYLKEIINGKSDNLSLSKFVKTIRVKDVKLKWGGSKMHVDDNLINDYSGDKVKIEILPSALSFYGNI</sequence>
<dbReference type="PROSITE" id="PS50146">
    <property type="entry name" value="DAGK"/>
    <property type="match status" value="1"/>
</dbReference>
<dbReference type="CDD" id="cd01653">
    <property type="entry name" value="GATase1"/>
    <property type="match status" value="1"/>
</dbReference>
<reference evidence="6" key="1">
    <citation type="journal article" date="2014" name="Int. J. Syst. Evol. Microbiol.">
        <title>Complete genome sequence of Corynebacterium casei LMG S-19264T (=DSM 44701T), isolated from a smear-ripened cheese.</title>
        <authorList>
            <consortium name="US DOE Joint Genome Institute (JGI-PGF)"/>
            <person name="Walter F."/>
            <person name="Albersmeier A."/>
            <person name="Kalinowski J."/>
            <person name="Ruckert C."/>
        </authorList>
    </citation>
    <scope>NUCLEOTIDE SEQUENCE</scope>
    <source>
        <strain evidence="6">KCTC 12113</strain>
    </source>
</reference>
<dbReference type="PANTHER" id="PTHR12358:SF54">
    <property type="entry name" value="SPHINGOSINE KINASE RELATED PROTEIN"/>
    <property type="match status" value="1"/>
</dbReference>
<keyword evidence="3 6" id="KW-0418">Kinase</keyword>
<feature type="domain" description="DAGKc" evidence="5">
    <location>
        <begin position="1"/>
        <end position="127"/>
    </location>
</feature>
<dbReference type="SUPFAM" id="SSF111331">
    <property type="entry name" value="NAD kinase/diacylglycerol kinase-like"/>
    <property type="match status" value="1"/>
</dbReference>
<dbReference type="InterPro" id="IPR045540">
    <property type="entry name" value="YegS/DAGK_C"/>
</dbReference>
<evidence type="ECO:0000256" key="3">
    <source>
        <dbReference type="ARBA" id="ARBA00022777"/>
    </source>
</evidence>
<gene>
    <name evidence="6" type="ORF">GCM10007383_28770</name>
</gene>
<name>A0A918J1H8_9FLAO</name>
<dbReference type="InterPro" id="IPR001206">
    <property type="entry name" value="Diacylglycerol_kinase_cat_dom"/>
</dbReference>
<accession>A0A918J1H8</accession>
<dbReference type="InterPro" id="IPR017438">
    <property type="entry name" value="ATP-NAD_kinase_N"/>
</dbReference>
<proteinExistence type="predicted"/>
<dbReference type="SMART" id="SM00046">
    <property type="entry name" value="DAGKc"/>
    <property type="match status" value="1"/>
</dbReference>
<evidence type="ECO:0000313" key="7">
    <source>
        <dbReference type="Proteomes" id="UP000634668"/>
    </source>
</evidence>
<dbReference type="InterPro" id="IPR016064">
    <property type="entry name" value="NAD/diacylglycerol_kinase_sf"/>
</dbReference>
<evidence type="ECO:0000256" key="4">
    <source>
        <dbReference type="ARBA" id="ARBA00022840"/>
    </source>
</evidence>
<keyword evidence="2" id="KW-0547">Nucleotide-binding</keyword>
<dbReference type="Pfam" id="PF00781">
    <property type="entry name" value="DAGK_cat"/>
    <property type="match status" value="1"/>
</dbReference>
<dbReference type="InterPro" id="IPR050187">
    <property type="entry name" value="Lipid_Phosphate_FormReg"/>
</dbReference>
<reference evidence="6" key="2">
    <citation type="submission" date="2020-09" db="EMBL/GenBank/DDBJ databases">
        <authorList>
            <person name="Sun Q."/>
            <person name="Kim S."/>
        </authorList>
    </citation>
    <scope>NUCLEOTIDE SEQUENCE</scope>
    <source>
        <strain evidence="6">KCTC 12113</strain>
    </source>
</reference>
<protein>
    <submittedName>
        <fullName evidence="6">Diacylglycerol kinase</fullName>
    </submittedName>
</protein>
<dbReference type="EMBL" id="BMWP01000022">
    <property type="protein sequence ID" value="GGW42458.1"/>
    <property type="molecule type" value="Genomic_DNA"/>
</dbReference>
<dbReference type="GO" id="GO:0016301">
    <property type="term" value="F:kinase activity"/>
    <property type="evidence" value="ECO:0007669"/>
    <property type="project" value="UniProtKB-KW"/>
</dbReference>
<evidence type="ECO:0000256" key="2">
    <source>
        <dbReference type="ARBA" id="ARBA00022741"/>
    </source>
</evidence>
<keyword evidence="7" id="KW-1185">Reference proteome</keyword>
<dbReference type="GO" id="GO:0005524">
    <property type="term" value="F:ATP binding"/>
    <property type="evidence" value="ECO:0007669"/>
    <property type="project" value="UniProtKB-KW"/>
</dbReference>
<keyword evidence="1" id="KW-0808">Transferase</keyword>
<dbReference type="PANTHER" id="PTHR12358">
    <property type="entry name" value="SPHINGOSINE KINASE"/>
    <property type="match status" value="1"/>
</dbReference>
<organism evidence="6 7">
    <name type="scientific">Arenibacter certesii</name>
    <dbReference type="NCBI Taxonomy" id="228955"/>
    <lineage>
        <taxon>Bacteria</taxon>
        <taxon>Pseudomonadati</taxon>
        <taxon>Bacteroidota</taxon>
        <taxon>Flavobacteriia</taxon>
        <taxon>Flavobacteriales</taxon>
        <taxon>Flavobacteriaceae</taxon>
        <taxon>Arenibacter</taxon>
    </lineage>
</organism>
<dbReference type="Gene3D" id="3.40.50.10330">
    <property type="entry name" value="Probable inorganic polyphosphate/atp-NAD kinase, domain 1"/>
    <property type="match status" value="1"/>
</dbReference>
<evidence type="ECO:0000256" key="1">
    <source>
        <dbReference type="ARBA" id="ARBA00022679"/>
    </source>
</evidence>
<dbReference type="AlphaFoldDB" id="A0A918J1H8"/>
<keyword evidence="4" id="KW-0067">ATP-binding</keyword>
<dbReference type="Gene3D" id="2.60.200.40">
    <property type="match status" value="1"/>
</dbReference>